<dbReference type="InterPro" id="IPR017972">
    <property type="entry name" value="Cyt_P450_CS"/>
</dbReference>
<accession>A0ABV8YIH0</accession>
<dbReference type="InterPro" id="IPR002397">
    <property type="entry name" value="Cyt_P450_B"/>
</dbReference>
<keyword evidence="2" id="KW-0408">Iron</keyword>
<evidence type="ECO:0000256" key="1">
    <source>
        <dbReference type="ARBA" id="ARBA00010617"/>
    </source>
</evidence>
<proteinExistence type="inferred from homology"/>
<dbReference type="PRINTS" id="PR00385">
    <property type="entry name" value="P450"/>
</dbReference>
<dbReference type="InterPro" id="IPR001128">
    <property type="entry name" value="Cyt_P450"/>
</dbReference>
<dbReference type="EMBL" id="JBHSFG010000013">
    <property type="protein sequence ID" value="MFC4464342.1"/>
    <property type="molecule type" value="Genomic_DNA"/>
</dbReference>
<dbReference type="CDD" id="cd11029">
    <property type="entry name" value="CYP107-like"/>
    <property type="match status" value="1"/>
</dbReference>
<keyword evidence="2" id="KW-0479">Metal-binding</keyword>
<organism evidence="3 4">
    <name type="scientific">Streptomyces xiangluensis</name>
    <dbReference type="NCBI Taxonomy" id="2665720"/>
    <lineage>
        <taxon>Bacteria</taxon>
        <taxon>Bacillati</taxon>
        <taxon>Actinomycetota</taxon>
        <taxon>Actinomycetes</taxon>
        <taxon>Kitasatosporales</taxon>
        <taxon>Streptomycetaceae</taxon>
        <taxon>Streptomyces</taxon>
    </lineage>
</organism>
<name>A0ABV8YIH0_9ACTN</name>
<dbReference type="PROSITE" id="PS00086">
    <property type="entry name" value="CYTOCHROME_P450"/>
    <property type="match status" value="1"/>
</dbReference>
<keyword evidence="4" id="KW-1185">Reference proteome</keyword>
<dbReference type="SUPFAM" id="SSF48264">
    <property type="entry name" value="Cytochrome P450"/>
    <property type="match status" value="1"/>
</dbReference>
<dbReference type="Pfam" id="PF00067">
    <property type="entry name" value="p450"/>
    <property type="match status" value="1"/>
</dbReference>
<dbReference type="RefSeq" id="WP_386338951.1">
    <property type="nucleotide sequence ID" value="NZ_JBHSFG010000013.1"/>
</dbReference>
<dbReference type="PRINTS" id="PR00359">
    <property type="entry name" value="BP450"/>
</dbReference>
<evidence type="ECO:0000313" key="3">
    <source>
        <dbReference type="EMBL" id="MFC4464342.1"/>
    </source>
</evidence>
<evidence type="ECO:0000313" key="4">
    <source>
        <dbReference type="Proteomes" id="UP001596012"/>
    </source>
</evidence>
<dbReference type="PANTHER" id="PTHR46696">
    <property type="entry name" value="P450, PUTATIVE (EUROFUNG)-RELATED"/>
    <property type="match status" value="1"/>
</dbReference>
<keyword evidence="2" id="KW-0560">Oxidoreductase</keyword>
<keyword evidence="2" id="KW-0349">Heme</keyword>
<sequence length="426" mass="46724">MGQQGLSQGSIVIDPAGRDIHGEAARIRERGPVARVELPDGVQAWAVSNTELLKRLLTDPRVSKDPRQHWPTWINGEISPEWPLFTWVAVQNMFTAYGGEHKRLRTLVSKAFTARRTAALQPRVEEITKELLDRMDEAGRGGEPVDLREEFCYPLPIRVISELFGLPEEKGAELRAIVDSVFHTAATPEEVTDTYTRLYAVMSELVATKREFPGDDLTTGLIAARDDEGGTRLSEQELLDTLVLMISAGHETTVNLIDNAIHALLTHPEQLALVRAGTASWDDVIEETLRVQAPVASVPLRYAVEELALGELGGPEGMVIGKGDAILASYAAAGRDPGKYGKDADRFDVTRVDKEHLAFGHGVHFCLGAPLGRMEARIALPALFERFPDLQLAVSDEELSPVESFISNGHRSLPARLDPVRRDAGA</sequence>
<dbReference type="InterPro" id="IPR036396">
    <property type="entry name" value="Cyt_P450_sf"/>
</dbReference>
<evidence type="ECO:0000256" key="2">
    <source>
        <dbReference type="RuleBase" id="RU000461"/>
    </source>
</evidence>
<dbReference type="Proteomes" id="UP001596012">
    <property type="component" value="Unassembled WGS sequence"/>
</dbReference>
<keyword evidence="2" id="KW-0503">Monooxygenase</keyword>
<dbReference type="Gene3D" id="1.10.630.10">
    <property type="entry name" value="Cytochrome P450"/>
    <property type="match status" value="1"/>
</dbReference>
<protein>
    <submittedName>
        <fullName evidence="3">Cytochrome P450</fullName>
    </submittedName>
</protein>
<gene>
    <name evidence="3" type="ORF">ACFPH6_07150</name>
</gene>
<reference evidence="4" key="1">
    <citation type="journal article" date="2019" name="Int. J. Syst. Evol. Microbiol.">
        <title>The Global Catalogue of Microorganisms (GCM) 10K type strain sequencing project: providing services to taxonomists for standard genome sequencing and annotation.</title>
        <authorList>
            <consortium name="The Broad Institute Genomics Platform"/>
            <consortium name="The Broad Institute Genome Sequencing Center for Infectious Disease"/>
            <person name="Wu L."/>
            <person name="Ma J."/>
        </authorList>
    </citation>
    <scope>NUCLEOTIDE SEQUENCE [LARGE SCALE GENOMIC DNA]</scope>
    <source>
        <strain evidence="4">DT43</strain>
    </source>
</reference>
<comment type="caution">
    <text evidence="3">The sequence shown here is derived from an EMBL/GenBank/DDBJ whole genome shotgun (WGS) entry which is preliminary data.</text>
</comment>
<comment type="similarity">
    <text evidence="1 2">Belongs to the cytochrome P450 family.</text>
</comment>
<dbReference type="PANTHER" id="PTHR46696:SF1">
    <property type="entry name" value="CYTOCHROME P450 YJIB-RELATED"/>
    <property type="match status" value="1"/>
</dbReference>